<dbReference type="HOGENOM" id="CLU_3153878_0_0_6"/>
<organism evidence="1 2">
    <name type="scientific">Klebsiella michiganensis (strain ATCC 8724 / DSM 4798 / JCM 20051 / NBRC 3318 / NRRL B-199 / KCTC 1686 / BUCSAV 143 / CCM 1901)</name>
    <dbReference type="NCBI Taxonomy" id="1006551"/>
    <lineage>
        <taxon>Bacteria</taxon>
        <taxon>Pseudomonadati</taxon>
        <taxon>Pseudomonadota</taxon>
        <taxon>Gammaproteobacteria</taxon>
        <taxon>Enterobacterales</taxon>
        <taxon>Enterobacteriaceae</taxon>
        <taxon>Klebsiella/Raoultella group</taxon>
        <taxon>Klebsiella</taxon>
    </lineage>
</organism>
<dbReference type="EMBL" id="CP003218">
    <property type="protein sequence ID" value="AEX05742.1"/>
    <property type="molecule type" value="Genomic_DNA"/>
</dbReference>
<accession>A0A0H3H8X9</accession>
<evidence type="ECO:0000313" key="2">
    <source>
        <dbReference type="Proteomes" id="UP000007843"/>
    </source>
</evidence>
<name>A0A0H3H8X9_KLEM8</name>
<sequence>MPDVQLTARIWLRRQFARETRWSYRNWTGWPVQFRMQEILLMPFRPVA</sequence>
<reference evidence="1 2" key="1">
    <citation type="journal article" date="2012" name="J. Bacteriol.">
        <title>Complete genome sequence of Klebsiella oxytoca KCTC 1686, used in production of 2,3-butanediol.</title>
        <authorList>
            <person name="Shin S.H."/>
            <person name="Kim S."/>
            <person name="Kim J.Y."/>
            <person name="Lee S."/>
            <person name="Um Y."/>
            <person name="Oh M.K."/>
            <person name="Kim Y.R."/>
            <person name="Lee J."/>
            <person name="Yang K.S."/>
        </authorList>
    </citation>
    <scope>NUCLEOTIDE SEQUENCE [LARGE SCALE GENOMIC DNA]</scope>
    <source>
        <strain evidence="2">ATCC 8724 / DSM 4798 / JCM 20051 / NBRC 3318 / NRRL B-199 / KCTC 1686</strain>
    </source>
</reference>
<proteinExistence type="predicted"/>
<evidence type="ECO:0000313" key="1">
    <source>
        <dbReference type="EMBL" id="AEX05742.1"/>
    </source>
</evidence>
<gene>
    <name evidence="1" type="ordered locus">KOX_20100</name>
</gene>
<dbReference type="KEGG" id="kox:KOX_20100"/>
<dbReference type="AlphaFoldDB" id="A0A0H3H8X9"/>
<dbReference type="Proteomes" id="UP000007843">
    <property type="component" value="Chromosome"/>
</dbReference>
<protein>
    <submittedName>
        <fullName evidence="1">Uncharacterized protein</fullName>
    </submittedName>
</protein>